<proteinExistence type="inferred from homology"/>
<keyword evidence="4" id="KW-1134">Transmembrane beta strand</keyword>
<keyword evidence="9" id="KW-1185">Reference proteome</keyword>
<dbReference type="GO" id="GO:0015288">
    <property type="term" value="F:porin activity"/>
    <property type="evidence" value="ECO:0007669"/>
    <property type="project" value="TreeGrafter"/>
</dbReference>
<dbReference type="GO" id="GO:0015562">
    <property type="term" value="F:efflux transmembrane transporter activity"/>
    <property type="evidence" value="ECO:0007669"/>
    <property type="project" value="InterPro"/>
</dbReference>
<dbReference type="PANTHER" id="PTHR30026:SF20">
    <property type="entry name" value="OUTER MEMBRANE PROTEIN TOLC"/>
    <property type="match status" value="1"/>
</dbReference>
<dbReference type="RefSeq" id="WP_132220311.1">
    <property type="nucleotide sequence ID" value="NZ_SMGO01000001.1"/>
</dbReference>
<dbReference type="InterPro" id="IPR051906">
    <property type="entry name" value="TolC-like"/>
</dbReference>
<keyword evidence="6" id="KW-0472">Membrane</keyword>
<keyword evidence="7" id="KW-0998">Cell outer membrane</keyword>
<evidence type="ECO:0000256" key="3">
    <source>
        <dbReference type="ARBA" id="ARBA00022448"/>
    </source>
</evidence>
<evidence type="ECO:0000256" key="4">
    <source>
        <dbReference type="ARBA" id="ARBA00022452"/>
    </source>
</evidence>
<dbReference type="Proteomes" id="UP000294616">
    <property type="component" value="Unassembled WGS sequence"/>
</dbReference>
<evidence type="ECO:0000313" key="9">
    <source>
        <dbReference type="Proteomes" id="UP000294616"/>
    </source>
</evidence>
<keyword evidence="5" id="KW-0812">Transmembrane</keyword>
<name>A0A4R1M0D9_9SPHI</name>
<dbReference type="GO" id="GO:1990281">
    <property type="term" value="C:efflux pump complex"/>
    <property type="evidence" value="ECO:0007669"/>
    <property type="project" value="TreeGrafter"/>
</dbReference>
<comment type="caution">
    <text evidence="8">The sequence shown here is derived from an EMBL/GenBank/DDBJ whole genome shotgun (WGS) entry which is preliminary data.</text>
</comment>
<evidence type="ECO:0000256" key="5">
    <source>
        <dbReference type="ARBA" id="ARBA00022692"/>
    </source>
</evidence>
<keyword evidence="3" id="KW-0813">Transport</keyword>
<dbReference type="EMBL" id="SMGO01000001">
    <property type="protein sequence ID" value="TCK84727.1"/>
    <property type="molecule type" value="Genomic_DNA"/>
</dbReference>
<protein>
    <submittedName>
        <fullName evidence="8">Outer membrane protein TolC</fullName>
    </submittedName>
</protein>
<evidence type="ECO:0000256" key="7">
    <source>
        <dbReference type="ARBA" id="ARBA00023237"/>
    </source>
</evidence>
<dbReference type="InterPro" id="IPR003423">
    <property type="entry name" value="OMP_efflux"/>
</dbReference>
<dbReference type="Gene3D" id="1.20.1600.10">
    <property type="entry name" value="Outer membrane efflux proteins (OEP)"/>
    <property type="match status" value="1"/>
</dbReference>
<comment type="similarity">
    <text evidence="2">Belongs to the outer membrane factor (OMF) (TC 1.B.17) family.</text>
</comment>
<dbReference type="GO" id="GO:0009279">
    <property type="term" value="C:cell outer membrane"/>
    <property type="evidence" value="ECO:0007669"/>
    <property type="project" value="UniProtKB-SubCell"/>
</dbReference>
<gene>
    <name evidence="8" type="ORF">C8N28_0019</name>
</gene>
<evidence type="ECO:0000256" key="1">
    <source>
        <dbReference type="ARBA" id="ARBA00004442"/>
    </source>
</evidence>
<evidence type="ECO:0000313" key="8">
    <source>
        <dbReference type="EMBL" id="TCK84727.1"/>
    </source>
</evidence>
<dbReference type="Pfam" id="PF02321">
    <property type="entry name" value="OEP"/>
    <property type="match status" value="1"/>
</dbReference>
<evidence type="ECO:0000256" key="6">
    <source>
        <dbReference type="ARBA" id="ARBA00023136"/>
    </source>
</evidence>
<organism evidence="8 9">
    <name type="scientific">Albibacterium bauzanense</name>
    <dbReference type="NCBI Taxonomy" id="653929"/>
    <lineage>
        <taxon>Bacteria</taxon>
        <taxon>Pseudomonadati</taxon>
        <taxon>Bacteroidota</taxon>
        <taxon>Sphingobacteriia</taxon>
        <taxon>Sphingobacteriales</taxon>
        <taxon>Sphingobacteriaceae</taxon>
        <taxon>Albibacterium</taxon>
    </lineage>
</organism>
<reference evidence="8 9" key="1">
    <citation type="submission" date="2019-03" db="EMBL/GenBank/DDBJ databases">
        <title>Genomic Encyclopedia of Archaeal and Bacterial Type Strains, Phase II (KMG-II): from individual species to whole genera.</title>
        <authorList>
            <person name="Goeker M."/>
        </authorList>
    </citation>
    <scope>NUCLEOTIDE SEQUENCE [LARGE SCALE GENOMIC DNA]</scope>
    <source>
        <strain evidence="8 9">DSM 22554</strain>
    </source>
</reference>
<comment type="subcellular location">
    <subcellularLocation>
        <location evidence="1">Cell outer membrane</location>
    </subcellularLocation>
</comment>
<evidence type="ECO:0000256" key="2">
    <source>
        <dbReference type="ARBA" id="ARBA00007613"/>
    </source>
</evidence>
<dbReference type="OrthoDB" id="976750at2"/>
<sequence>MLSKIIVNKIAVHFKINLICFGLILFVFPVFAQQQILSLEDCYRLAQSNYPLIKKQNLIDASRDYTIANVSKLYLPQLNISGQASHQSETFSFPDALSSAPGMVFPEISKDQYKIQGEVSQLIFDGGQLRSQKEMAVANADLQKQQLAIDLYSLKSRINQIYFSILLMDGQLKQNDLRKEDLQLAVDKMVAAVENGVAFRSNVDELRAELSAVESASIEFKGNMDAYLQMLSVFIGKTISDASQLAKPVELASSNEIKRPELNLFTIREKLYDIQEKRLQSDYLPKFSAFFQGAYGRPTLNIIADKADFWYIGGLRLNWAFGSLYTLANNKKLLNLDRQSLEADKETFLFNTSLELTQQNAQVEKYRKLILEDEKAIKFRASVKESAKAQLDNGVITVRDFIAQLNAENLARQTQILHRIQLLQATYNLKYTSGN</sequence>
<dbReference type="AlphaFoldDB" id="A0A4R1M0D9"/>
<dbReference type="PANTHER" id="PTHR30026">
    <property type="entry name" value="OUTER MEMBRANE PROTEIN TOLC"/>
    <property type="match status" value="1"/>
</dbReference>
<dbReference type="SUPFAM" id="SSF56954">
    <property type="entry name" value="Outer membrane efflux proteins (OEP)"/>
    <property type="match status" value="1"/>
</dbReference>
<accession>A0A4R1M0D9</accession>